<dbReference type="PANTHER" id="PTHR44757:SF2">
    <property type="entry name" value="BIOFILM ARCHITECTURE MAINTENANCE PROTEIN MBAA"/>
    <property type="match status" value="1"/>
</dbReference>
<dbReference type="InterPro" id="IPR013767">
    <property type="entry name" value="PAS_fold"/>
</dbReference>
<dbReference type="Gene3D" id="3.30.450.20">
    <property type="entry name" value="PAS domain"/>
    <property type="match status" value="3"/>
</dbReference>
<dbReference type="InterPro" id="IPR043128">
    <property type="entry name" value="Rev_trsase/Diguanyl_cyclase"/>
</dbReference>
<evidence type="ECO:0000256" key="1">
    <source>
        <dbReference type="SAM" id="MobiDB-lite"/>
    </source>
</evidence>
<dbReference type="NCBIfam" id="TIGR00254">
    <property type="entry name" value="GGDEF"/>
    <property type="match status" value="1"/>
</dbReference>
<dbReference type="GO" id="GO:0006355">
    <property type="term" value="P:regulation of DNA-templated transcription"/>
    <property type="evidence" value="ECO:0007669"/>
    <property type="project" value="InterPro"/>
</dbReference>
<dbReference type="SMART" id="SM00091">
    <property type="entry name" value="PAS"/>
    <property type="match status" value="3"/>
</dbReference>
<dbReference type="SMART" id="SM00267">
    <property type="entry name" value="GGDEF"/>
    <property type="match status" value="1"/>
</dbReference>
<dbReference type="PROSITE" id="PS50112">
    <property type="entry name" value="PAS"/>
    <property type="match status" value="2"/>
</dbReference>
<evidence type="ECO:0000259" key="5">
    <source>
        <dbReference type="PROSITE" id="PS50887"/>
    </source>
</evidence>
<dbReference type="InterPro" id="IPR052155">
    <property type="entry name" value="Biofilm_reg_signaling"/>
</dbReference>
<dbReference type="InterPro" id="IPR000700">
    <property type="entry name" value="PAS-assoc_C"/>
</dbReference>
<dbReference type="InterPro" id="IPR013656">
    <property type="entry name" value="PAS_4"/>
</dbReference>
<dbReference type="NCBIfam" id="TIGR00229">
    <property type="entry name" value="sensory_box"/>
    <property type="match status" value="3"/>
</dbReference>
<accession>A0A368VM06</accession>
<evidence type="ECO:0000259" key="4">
    <source>
        <dbReference type="PROSITE" id="PS50883"/>
    </source>
</evidence>
<dbReference type="InterPro" id="IPR001610">
    <property type="entry name" value="PAC"/>
</dbReference>
<dbReference type="InterPro" id="IPR000014">
    <property type="entry name" value="PAS"/>
</dbReference>
<sequence length="927" mass="101220">MGDDGLPVGSGLDRELVDLALSVNAAAMWSFDLARGEVDWMSGMDALLDMPGATQNEVRARLLELIRPMTVAAGTTPMWQDLELEQPLETPGGEARLIRFRARRFGDARTGGLLGIATGAAESDRTSRELADIADRYRLLVELSPDAICVHQKGVLTYVNPATVSMVAAESDTQIIGCPITDFVSEESLPGLRERVESLTKPGETSEPSEAQLLRLDGGTVLVEAVSVRTTWKGRPAFQVIMHDVTAQRAAEATLHYQAALVEHVSDAIIATTRDGVVTSWNPAAEAVYGVPAHEARGQHVGELVGAPLEPAALLTAGGVTQTLHRRADGSKLIVRVSAAEMDSGFVLMCADETARRRAEQHFATVVDSLDEGVVVIGEAGLIVSANPAARNILGFGEDELVGLSLPSWPMFDERGNPIPLDDYPSRRTQRTGEPQNSYVARLRRPDGQSVWLAITSRSLTPDDDPPHSVLISFIDITEHRAIRARLEHEATHDPLTGLANRTLVLQQLSATLRSPHRAHLMAVLFIDLDNFKVINDSLGHIVGDRVLQIAGERLRHAAREGDLIGRLGGDEFVVVAHSVIDHEEIRDLVERLRDSLSAPIDMDGRWLHVDASTGIVLIPSDDGRAAEDILRDADVAMYQAKYQGHGHSAFFGVELRERVQRHMHLEQDLRSAVQRDQLWLAYQPIVDLRTDRTVAVEGLLRWTHPVHGNVSPGEFIPVAEESGLINLIGAHMLRTALSEFTTQSRRYGFDMQLKANLSARQLEDPHLLPTVRRALVDSGMSGDALCLEITESALMRDSSAATRVLNALRELGVFLAIDDFGTGYSSLAQLQRLPLDTLKIDRSFVARLGESEDAEIIITSIIAMAHAVRLTVVAEGAETAEQLDILRRLGCDQVQGFYLAKPSPLEELFAVVRSDGIPIQRPTSST</sequence>
<dbReference type="InterPro" id="IPR001633">
    <property type="entry name" value="EAL_dom"/>
</dbReference>
<dbReference type="PANTHER" id="PTHR44757">
    <property type="entry name" value="DIGUANYLATE CYCLASE DGCP"/>
    <property type="match status" value="1"/>
</dbReference>
<feature type="domain" description="PAS" evidence="2">
    <location>
        <begin position="359"/>
        <end position="403"/>
    </location>
</feature>
<dbReference type="EMBL" id="QPJC01000010">
    <property type="protein sequence ID" value="RCW40716.1"/>
    <property type="molecule type" value="Genomic_DNA"/>
</dbReference>
<dbReference type="SUPFAM" id="SSF55073">
    <property type="entry name" value="Nucleotide cyclase"/>
    <property type="match status" value="1"/>
</dbReference>
<feature type="domain" description="GGDEF" evidence="5">
    <location>
        <begin position="520"/>
        <end position="654"/>
    </location>
</feature>
<dbReference type="OrthoDB" id="23692at2"/>
<dbReference type="PROSITE" id="PS50887">
    <property type="entry name" value="GGDEF"/>
    <property type="match status" value="1"/>
</dbReference>
<dbReference type="SMART" id="SM00086">
    <property type="entry name" value="PAC"/>
    <property type="match status" value="2"/>
</dbReference>
<dbReference type="PROSITE" id="PS50883">
    <property type="entry name" value="EAL"/>
    <property type="match status" value="1"/>
</dbReference>
<dbReference type="InterPro" id="IPR000160">
    <property type="entry name" value="GGDEF_dom"/>
</dbReference>
<dbReference type="Pfam" id="PF08448">
    <property type="entry name" value="PAS_4"/>
    <property type="match status" value="1"/>
</dbReference>
<comment type="caution">
    <text evidence="6">The sequence shown here is derived from an EMBL/GenBank/DDBJ whole genome shotgun (WGS) entry which is preliminary data.</text>
</comment>
<feature type="region of interest" description="Disordered" evidence="1">
    <location>
        <begin position="417"/>
        <end position="436"/>
    </location>
</feature>
<feature type="domain" description="EAL" evidence="4">
    <location>
        <begin position="663"/>
        <end position="917"/>
    </location>
</feature>
<reference evidence="6 7" key="1">
    <citation type="submission" date="2018-07" db="EMBL/GenBank/DDBJ databases">
        <title>Genomic Encyclopedia of Type Strains, Phase III (KMG-III): the genomes of soil and plant-associated and newly described type strains.</title>
        <authorList>
            <person name="Whitman W."/>
        </authorList>
    </citation>
    <scope>NUCLEOTIDE SEQUENCE [LARGE SCALE GENOMIC DNA]</scope>
    <source>
        <strain evidence="6 7">CECT 8575</strain>
    </source>
</reference>
<evidence type="ECO:0000313" key="6">
    <source>
        <dbReference type="EMBL" id="RCW40716.1"/>
    </source>
</evidence>
<keyword evidence="7" id="KW-1185">Reference proteome</keyword>
<evidence type="ECO:0000313" key="7">
    <source>
        <dbReference type="Proteomes" id="UP000253495"/>
    </source>
</evidence>
<dbReference type="CDD" id="cd00130">
    <property type="entry name" value="PAS"/>
    <property type="match status" value="3"/>
</dbReference>
<dbReference type="CDD" id="cd01949">
    <property type="entry name" value="GGDEF"/>
    <property type="match status" value="1"/>
</dbReference>
<dbReference type="Gene3D" id="3.30.70.270">
    <property type="match status" value="1"/>
</dbReference>
<gene>
    <name evidence="6" type="ORF">DFQ14_11042</name>
</gene>
<name>A0A368VM06_9ACTN</name>
<organism evidence="6 7">
    <name type="scientific">Halopolyspora algeriensis</name>
    <dbReference type="NCBI Taxonomy" id="1500506"/>
    <lineage>
        <taxon>Bacteria</taxon>
        <taxon>Bacillati</taxon>
        <taxon>Actinomycetota</taxon>
        <taxon>Actinomycetes</taxon>
        <taxon>Actinomycetes incertae sedis</taxon>
        <taxon>Halopolyspora</taxon>
    </lineage>
</organism>
<dbReference type="SUPFAM" id="SSF141868">
    <property type="entry name" value="EAL domain-like"/>
    <property type="match status" value="1"/>
</dbReference>
<feature type="domain" description="PAS" evidence="2">
    <location>
        <begin position="261"/>
        <end position="305"/>
    </location>
</feature>
<dbReference type="InterPro" id="IPR029787">
    <property type="entry name" value="Nucleotide_cyclase"/>
</dbReference>
<proteinExistence type="predicted"/>
<evidence type="ECO:0000259" key="2">
    <source>
        <dbReference type="PROSITE" id="PS50112"/>
    </source>
</evidence>
<dbReference type="Gene3D" id="3.20.20.450">
    <property type="entry name" value="EAL domain"/>
    <property type="match status" value="1"/>
</dbReference>
<dbReference type="Pfam" id="PF00989">
    <property type="entry name" value="PAS"/>
    <property type="match status" value="2"/>
</dbReference>
<dbReference type="AlphaFoldDB" id="A0A368VM06"/>
<dbReference type="Pfam" id="PF00563">
    <property type="entry name" value="EAL"/>
    <property type="match status" value="1"/>
</dbReference>
<dbReference type="Proteomes" id="UP000253495">
    <property type="component" value="Unassembled WGS sequence"/>
</dbReference>
<dbReference type="InterPro" id="IPR035965">
    <property type="entry name" value="PAS-like_dom_sf"/>
</dbReference>
<dbReference type="InterPro" id="IPR035919">
    <property type="entry name" value="EAL_sf"/>
</dbReference>
<dbReference type="RefSeq" id="WP_114453947.1">
    <property type="nucleotide sequence ID" value="NZ_QPJC01000010.1"/>
</dbReference>
<dbReference type="SMART" id="SM00052">
    <property type="entry name" value="EAL"/>
    <property type="match status" value="1"/>
</dbReference>
<feature type="domain" description="PAC" evidence="3">
    <location>
        <begin position="437"/>
        <end position="489"/>
    </location>
</feature>
<dbReference type="CDD" id="cd01948">
    <property type="entry name" value="EAL"/>
    <property type="match status" value="1"/>
</dbReference>
<dbReference type="PROSITE" id="PS50113">
    <property type="entry name" value="PAC"/>
    <property type="match status" value="1"/>
</dbReference>
<evidence type="ECO:0000259" key="3">
    <source>
        <dbReference type="PROSITE" id="PS50113"/>
    </source>
</evidence>
<dbReference type="SUPFAM" id="SSF55785">
    <property type="entry name" value="PYP-like sensor domain (PAS domain)"/>
    <property type="match status" value="3"/>
</dbReference>
<dbReference type="Pfam" id="PF00990">
    <property type="entry name" value="GGDEF"/>
    <property type="match status" value="1"/>
</dbReference>
<protein>
    <submittedName>
        <fullName evidence="6">PAS domain S-box-containing protein/diguanylate cyclase (GGDEF)-like protein</fullName>
    </submittedName>
</protein>